<protein>
    <submittedName>
        <fullName evidence="3">Uncharacterized protein</fullName>
    </submittedName>
</protein>
<sequence length="199" mass="21910">MHETHQTFQGNQPVDNWLREPKPVMVKDVTFDRFSNGVAAKESEYKPIVVEAKKDINLAKLAMLAAGLRNVDGLWQSTDKTSTHHHIAGHKAGKPATLIEAIEEKPKCERKEIDGNLLNACSECFKLSNPCSWTPNVRSSRPCSSAAANQGAALLDAEDVHFARAIETARSPRGMDPGFNVPSVKDEEYDDKEADDPSL</sequence>
<dbReference type="AlphaFoldDB" id="A0A6J3M6I1"/>
<reference evidence="3" key="3">
    <citation type="submission" date="2025-08" db="UniProtKB">
        <authorList>
            <consortium name="RefSeq"/>
        </authorList>
    </citation>
    <scope>IDENTIFICATION</scope>
    <source>
        <strain evidence="3">CBS 342.82</strain>
    </source>
</reference>
<feature type="compositionally biased region" description="Acidic residues" evidence="1">
    <location>
        <begin position="187"/>
        <end position="199"/>
    </location>
</feature>
<proteinExistence type="predicted"/>
<reference evidence="3" key="1">
    <citation type="submission" date="2020-01" db="EMBL/GenBank/DDBJ databases">
        <authorList>
            <consortium name="DOE Joint Genome Institute"/>
            <person name="Haridas S."/>
            <person name="Albert R."/>
            <person name="Binder M."/>
            <person name="Bloem J."/>
            <person name="Labutti K."/>
            <person name="Salamov A."/>
            <person name="Andreopoulos B."/>
            <person name="Baker S.E."/>
            <person name="Barry K."/>
            <person name="Bills G."/>
            <person name="Bluhm B.H."/>
            <person name="Cannon C."/>
            <person name="Castanera R."/>
            <person name="Culley D.E."/>
            <person name="Daum C."/>
            <person name="Ezra D."/>
            <person name="Gonzalez J.B."/>
            <person name="Henrissat B."/>
            <person name="Kuo A."/>
            <person name="Liang C."/>
            <person name="Lipzen A."/>
            <person name="Lutzoni F."/>
            <person name="Magnuson J."/>
            <person name="Mondo S."/>
            <person name="Nolan M."/>
            <person name="Ohm R."/>
            <person name="Pangilinan J."/>
            <person name="Park H.-J."/>
            <person name="Ramirez L."/>
            <person name="Alfaro M."/>
            <person name="Sun H."/>
            <person name="Tritt A."/>
            <person name="Yoshinaga Y."/>
            <person name="Zwiers L.-H."/>
            <person name="Turgeon B.G."/>
            <person name="Goodwin S.B."/>
            <person name="Spatafora J.W."/>
            <person name="Crous P.W."/>
            <person name="Grigoriev I.V."/>
        </authorList>
    </citation>
    <scope>NUCLEOTIDE SEQUENCE</scope>
    <source>
        <strain evidence="3">CBS 342.82</strain>
    </source>
</reference>
<evidence type="ECO:0000256" key="1">
    <source>
        <dbReference type="SAM" id="MobiDB-lite"/>
    </source>
</evidence>
<dbReference type="GeneID" id="54360886"/>
<accession>A0A6J3M6I1</accession>
<gene>
    <name evidence="3" type="ORF">K489DRAFT_369853</name>
</gene>
<keyword evidence="2" id="KW-1185">Reference proteome</keyword>
<evidence type="ECO:0000313" key="2">
    <source>
        <dbReference type="Proteomes" id="UP000504637"/>
    </source>
</evidence>
<organism evidence="3">
    <name type="scientific">Dissoconium aciculare CBS 342.82</name>
    <dbReference type="NCBI Taxonomy" id="1314786"/>
    <lineage>
        <taxon>Eukaryota</taxon>
        <taxon>Fungi</taxon>
        <taxon>Dikarya</taxon>
        <taxon>Ascomycota</taxon>
        <taxon>Pezizomycotina</taxon>
        <taxon>Dothideomycetes</taxon>
        <taxon>Dothideomycetidae</taxon>
        <taxon>Mycosphaerellales</taxon>
        <taxon>Dissoconiaceae</taxon>
        <taxon>Dissoconium</taxon>
    </lineage>
</organism>
<reference evidence="3" key="2">
    <citation type="submission" date="2020-04" db="EMBL/GenBank/DDBJ databases">
        <authorList>
            <consortium name="NCBI Genome Project"/>
        </authorList>
    </citation>
    <scope>NUCLEOTIDE SEQUENCE</scope>
    <source>
        <strain evidence="3">CBS 342.82</strain>
    </source>
</reference>
<dbReference type="Proteomes" id="UP000504637">
    <property type="component" value="Unplaced"/>
</dbReference>
<name>A0A6J3M6I1_9PEZI</name>
<feature type="region of interest" description="Disordered" evidence="1">
    <location>
        <begin position="168"/>
        <end position="199"/>
    </location>
</feature>
<dbReference type="RefSeq" id="XP_033460539.1">
    <property type="nucleotide sequence ID" value="XM_033603086.1"/>
</dbReference>
<evidence type="ECO:0000313" key="3">
    <source>
        <dbReference type="RefSeq" id="XP_033460539.1"/>
    </source>
</evidence>